<dbReference type="Proteomes" id="UP000289718">
    <property type="component" value="Unassembled WGS sequence"/>
</dbReference>
<protein>
    <recommendedName>
        <fullName evidence="1">DUF4214 domain-containing protein</fullName>
    </recommendedName>
</protein>
<evidence type="ECO:0000259" key="1">
    <source>
        <dbReference type="Pfam" id="PF13946"/>
    </source>
</evidence>
<dbReference type="Pfam" id="PF13946">
    <property type="entry name" value="DUF4214"/>
    <property type="match status" value="2"/>
</dbReference>
<evidence type="ECO:0000313" key="3">
    <source>
        <dbReference type="Proteomes" id="UP000289718"/>
    </source>
</evidence>
<feature type="domain" description="DUF4214" evidence="1">
    <location>
        <begin position="6"/>
        <end position="44"/>
    </location>
</feature>
<organism evidence="2 3">
    <name type="scientific">Halarcobacter mediterraneus</name>
    <dbReference type="NCBI Taxonomy" id="2023153"/>
    <lineage>
        <taxon>Bacteria</taxon>
        <taxon>Pseudomonadati</taxon>
        <taxon>Campylobacterota</taxon>
        <taxon>Epsilonproteobacteria</taxon>
        <taxon>Campylobacterales</taxon>
        <taxon>Arcobacteraceae</taxon>
        <taxon>Halarcobacter</taxon>
    </lineage>
</organism>
<proteinExistence type="predicted"/>
<accession>A0A4Q1B2Y6</accession>
<dbReference type="InterPro" id="IPR025282">
    <property type="entry name" value="DUF4214"/>
</dbReference>
<dbReference type="OrthoDB" id="480426at2"/>
<dbReference type="Gene3D" id="1.10.3130.20">
    <property type="entry name" value="Phycobilisome linker domain"/>
    <property type="match status" value="1"/>
</dbReference>
<sequence length="258" mass="28666">MNFTYNQKIVAEYYIASLGRSPDKEGLDFWANKLDSNEMTVNQVRDMFLDKSIPEVAARFPENQDSLSTVSNIYENIFGRQADENGLNYWANRLDGSIDGFEPLGENELITIMLNTAKNPQNYIDGAYLQVKLEAAEDYYDDLMDNEIPDLVTDGLYYGTYSGGQNGHVAFNIDDDIAVGTWYNTSYGVGNYLSGIVNEDLGIMSIINDSVTYNGTFENHTLNGTWSDSSIGASGTFSVELVANNTISAEQYLNDILA</sequence>
<reference evidence="2 3" key="1">
    <citation type="submission" date="2017-09" db="EMBL/GenBank/DDBJ databases">
        <title>Genomics of the genus Arcobacter.</title>
        <authorList>
            <person name="Perez-Cataluna A."/>
            <person name="Figueras M.J."/>
            <person name="Salas-Masso N."/>
        </authorList>
    </citation>
    <scope>NUCLEOTIDE SEQUENCE [LARGE SCALE GENOMIC DNA]</scope>
    <source>
        <strain evidence="2 3">F156-34</strain>
    </source>
</reference>
<keyword evidence="3" id="KW-1185">Reference proteome</keyword>
<dbReference type="InterPro" id="IPR038255">
    <property type="entry name" value="PBS_linker_sf"/>
</dbReference>
<name>A0A4Q1B2Y6_9BACT</name>
<feature type="domain" description="DUF4214" evidence="1">
    <location>
        <begin position="55"/>
        <end position="97"/>
    </location>
</feature>
<dbReference type="EMBL" id="NXIE01000004">
    <property type="protein sequence ID" value="RXK12289.1"/>
    <property type="molecule type" value="Genomic_DNA"/>
</dbReference>
<evidence type="ECO:0000313" key="2">
    <source>
        <dbReference type="EMBL" id="RXK12289.1"/>
    </source>
</evidence>
<comment type="caution">
    <text evidence="2">The sequence shown here is derived from an EMBL/GenBank/DDBJ whole genome shotgun (WGS) entry which is preliminary data.</text>
</comment>
<gene>
    <name evidence="2" type="ORF">CP965_11020</name>
</gene>
<dbReference type="RefSeq" id="WP_129062157.1">
    <property type="nucleotide sequence ID" value="NZ_NXIE01000004.1"/>
</dbReference>
<dbReference type="AlphaFoldDB" id="A0A4Q1B2Y6"/>